<feature type="compositionally biased region" description="Basic and acidic residues" evidence="1">
    <location>
        <begin position="252"/>
        <end position="269"/>
    </location>
</feature>
<sequence>MVIFAKDIIAWTGKGINKLRNCESYELYGKIPVCKGMEKFSSILLEQPTETGRMFDNGLFLAFVFGFFSFLITSIYTIFVEDSKSLKEISNKVIRTTDTIVTVLRTMWTLKVSKESNSTLEQELIEINKSKVPIQPANPYVSLEKMKEEVIPKESKESEEIEFVEQIEFSLNDEWHPPKDEENKSYMTETPAAIPIIDNIQDNCEVEAAREIKKPSPRPPKSNSGRAKILDKDSNLQVLYEKKTAESYSLHSRYDESSISHPEDFRDSRWSNANSTGSRPSKRYQTPNAPNKDVRRQHSPDFRAVNRQPSRMSYLSYSSRKYRPNNESGNELPSRGIFDQQRRRDKARTRRSNSTERNPVAMSWDMKSMNGMKNRTVRGDKFNRDNRTSLMPEYSR</sequence>
<feature type="compositionally biased region" description="Polar residues" evidence="1">
    <location>
        <begin position="270"/>
        <end position="289"/>
    </location>
</feature>
<keyword evidence="2" id="KW-1133">Transmembrane helix</keyword>
<keyword evidence="4" id="KW-1185">Reference proteome</keyword>
<proteinExistence type="predicted"/>
<gene>
    <name evidence="3" type="ORF">HERILL_LOCUS14301</name>
</gene>
<keyword evidence="2" id="KW-0812">Transmembrane</keyword>
<dbReference type="InParanoid" id="A0A7R8V3C5"/>
<feature type="region of interest" description="Disordered" evidence="1">
    <location>
        <begin position="247"/>
        <end position="396"/>
    </location>
</feature>
<dbReference type="EMBL" id="LR899014">
    <property type="protein sequence ID" value="CAD7091903.1"/>
    <property type="molecule type" value="Genomic_DNA"/>
</dbReference>
<protein>
    <submittedName>
        <fullName evidence="3">Uncharacterized protein</fullName>
    </submittedName>
</protein>
<feature type="compositionally biased region" description="Polar residues" evidence="1">
    <location>
        <begin position="307"/>
        <end position="331"/>
    </location>
</feature>
<evidence type="ECO:0000313" key="4">
    <source>
        <dbReference type="Proteomes" id="UP000594454"/>
    </source>
</evidence>
<dbReference type="AlphaFoldDB" id="A0A7R8V3C5"/>
<evidence type="ECO:0000256" key="1">
    <source>
        <dbReference type="SAM" id="MobiDB-lite"/>
    </source>
</evidence>
<feature type="region of interest" description="Disordered" evidence="1">
    <location>
        <begin position="210"/>
        <end position="230"/>
    </location>
</feature>
<evidence type="ECO:0000256" key="2">
    <source>
        <dbReference type="SAM" id="Phobius"/>
    </source>
</evidence>
<reference evidence="3 4" key="1">
    <citation type="submission" date="2020-11" db="EMBL/GenBank/DDBJ databases">
        <authorList>
            <person name="Wallbank WR R."/>
            <person name="Pardo Diaz C."/>
            <person name="Kozak K."/>
            <person name="Martin S."/>
            <person name="Jiggins C."/>
            <person name="Moest M."/>
            <person name="Warren A I."/>
            <person name="Generalovic N T."/>
            <person name="Byers J.R.P. K."/>
            <person name="Montejo-Kovacevich G."/>
            <person name="Yen C E."/>
        </authorList>
    </citation>
    <scope>NUCLEOTIDE SEQUENCE [LARGE SCALE GENOMIC DNA]</scope>
</reference>
<feature type="compositionally biased region" description="Basic and acidic residues" evidence="1">
    <location>
        <begin position="377"/>
        <end position="387"/>
    </location>
</feature>
<name>A0A7R8V3C5_HERIL</name>
<organism evidence="3 4">
    <name type="scientific">Hermetia illucens</name>
    <name type="common">Black soldier fly</name>
    <dbReference type="NCBI Taxonomy" id="343691"/>
    <lineage>
        <taxon>Eukaryota</taxon>
        <taxon>Metazoa</taxon>
        <taxon>Ecdysozoa</taxon>
        <taxon>Arthropoda</taxon>
        <taxon>Hexapoda</taxon>
        <taxon>Insecta</taxon>
        <taxon>Pterygota</taxon>
        <taxon>Neoptera</taxon>
        <taxon>Endopterygota</taxon>
        <taxon>Diptera</taxon>
        <taxon>Brachycera</taxon>
        <taxon>Stratiomyomorpha</taxon>
        <taxon>Stratiomyidae</taxon>
        <taxon>Hermetiinae</taxon>
        <taxon>Hermetia</taxon>
    </lineage>
</organism>
<feature type="compositionally biased region" description="Basic and acidic residues" evidence="1">
    <location>
        <begin position="292"/>
        <end position="301"/>
    </location>
</feature>
<accession>A0A7R8V3C5</accession>
<dbReference type="Proteomes" id="UP000594454">
    <property type="component" value="Chromosome 6"/>
</dbReference>
<evidence type="ECO:0000313" key="3">
    <source>
        <dbReference type="EMBL" id="CAD7091903.1"/>
    </source>
</evidence>
<keyword evidence="2" id="KW-0472">Membrane</keyword>
<feature type="transmembrane region" description="Helical" evidence="2">
    <location>
        <begin position="58"/>
        <end position="79"/>
    </location>
</feature>